<dbReference type="Proteomes" id="UP000242188">
    <property type="component" value="Unassembled WGS sequence"/>
</dbReference>
<keyword evidence="2" id="KW-1185">Reference proteome</keyword>
<protein>
    <submittedName>
        <fullName evidence="1">Uncharacterized protein</fullName>
    </submittedName>
</protein>
<sequence length="164" mass="19027">MFRFVHQFKSSSFLDDDDSCDDNFVRMAARGIHDDEFKTFMTMNVPHEDEYDRHLYTSSGHRFAKSLDENLMKTLKKACKPERPSLTICTCDNDVRGVLRVCRCSRSQNEFIPSVTSKSLLKSDFEDNDRSKNLSVTGHAIPIKDSKRRAWSVDDVVLQLNRRK</sequence>
<comment type="caution">
    <text evidence="1">The sequence shown here is derived from an EMBL/GenBank/DDBJ whole genome shotgun (WGS) entry which is preliminary data.</text>
</comment>
<reference evidence="1 2" key="1">
    <citation type="journal article" date="2017" name="Nat. Ecol. Evol.">
        <title>Scallop genome provides insights into evolution of bilaterian karyotype and development.</title>
        <authorList>
            <person name="Wang S."/>
            <person name="Zhang J."/>
            <person name="Jiao W."/>
            <person name="Li J."/>
            <person name="Xun X."/>
            <person name="Sun Y."/>
            <person name="Guo X."/>
            <person name="Huan P."/>
            <person name="Dong B."/>
            <person name="Zhang L."/>
            <person name="Hu X."/>
            <person name="Sun X."/>
            <person name="Wang J."/>
            <person name="Zhao C."/>
            <person name="Wang Y."/>
            <person name="Wang D."/>
            <person name="Huang X."/>
            <person name="Wang R."/>
            <person name="Lv J."/>
            <person name="Li Y."/>
            <person name="Zhang Z."/>
            <person name="Liu B."/>
            <person name="Lu W."/>
            <person name="Hui Y."/>
            <person name="Liang J."/>
            <person name="Zhou Z."/>
            <person name="Hou R."/>
            <person name="Li X."/>
            <person name="Liu Y."/>
            <person name="Li H."/>
            <person name="Ning X."/>
            <person name="Lin Y."/>
            <person name="Zhao L."/>
            <person name="Xing Q."/>
            <person name="Dou J."/>
            <person name="Li Y."/>
            <person name="Mao J."/>
            <person name="Guo H."/>
            <person name="Dou H."/>
            <person name="Li T."/>
            <person name="Mu C."/>
            <person name="Jiang W."/>
            <person name="Fu Q."/>
            <person name="Fu X."/>
            <person name="Miao Y."/>
            <person name="Liu J."/>
            <person name="Yu Q."/>
            <person name="Li R."/>
            <person name="Liao H."/>
            <person name="Li X."/>
            <person name="Kong Y."/>
            <person name="Jiang Z."/>
            <person name="Chourrout D."/>
            <person name="Li R."/>
            <person name="Bao Z."/>
        </authorList>
    </citation>
    <scope>NUCLEOTIDE SEQUENCE [LARGE SCALE GENOMIC DNA]</scope>
    <source>
        <strain evidence="1 2">PY_sf001</strain>
    </source>
</reference>
<organism evidence="1 2">
    <name type="scientific">Mizuhopecten yessoensis</name>
    <name type="common">Japanese scallop</name>
    <name type="synonym">Patinopecten yessoensis</name>
    <dbReference type="NCBI Taxonomy" id="6573"/>
    <lineage>
        <taxon>Eukaryota</taxon>
        <taxon>Metazoa</taxon>
        <taxon>Spiralia</taxon>
        <taxon>Lophotrochozoa</taxon>
        <taxon>Mollusca</taxon>
        <taxon>Bivalvia</taxon>
        <taxon>Autobranchia</taxon>
        <taxon>Pteriomorphia</taxon>
        <taxon>Pectinida</taxon>
        <taxon>Pectinoidea</taxon>
        <taxon>Pectinidae</taxon>
        <taxon>Mizuhopecten</taxon>
    </lineage>
</organism>
<gene>
    <name evidence="1" type="ORF">KP79_PYT08184</name>
</gene>
<dbReference type="AlphaFoldDB" id="A0A210QF82"/>
<evidence type="ECO:0000313" key="2">
    <source>
        <dbReference type="Proteomes" id="UP000242188"/>
    </source>
</evidence>
<dbReference type="EMBL" id="NEDP02003918">
    <property type="protein sequence ID" value="OWF47402.1"/>
    <property type="molecule type" value="Genomic_DNA"/>
</dbReference>
<proteinExistence type="predicted"/>
<evidence type="ECO:0000313" key="1">
    <source>
        <dbReference type="EMBL" id="OWF47402.1"/>
    </source>
</evidence>
<accession>A0A210QF82</accession>
<name>A0A210QF82_MIZYE</name>